<evidence type="ECO:0000256" key="3">
    <source>
        <dbReference type="SAM" id="SignalP"/>
    </source>
</evidence>
<dbReference type="InterPro" id="IPR050490">
    <property type="entry name" value="Bact_solute-bd_prot1"/>
</dbReference>
<gene>
    <name evidence="4" type="ORF">PM02_12660</name>
</gene>
<evidence type="ECO:0000256" key="1">
    <source>
        <dbReference type="ARBA" id="ARBA00004418"/>
    </source>
</evidence>
<accession>A0A061SP52</accession>
<feature type="chain" id="PRO_5001611356" evidence="3">
    <location>
        <begin position="24"/>
        <end position="438"/>
    </location>
</feature>
<dbReference type="InterPro" id="IPR006059">
    <property type="entry name" value="SBP"/>
</dbReference>
<keyword evidence="3" id="KW-0732">Signal</keyword>
<protein>
    <submittedName>
        <fullName evidence="4">Sugar ABC transporter substrate-binding protein</fullName>
    </submittedName>
</protein>
<dbReference type="eggNOG" id="COG1653">
    <property type="taxonomic scope" value="Bacteria"/>
</dbReference>
<evidence type="ECO:0000313" key="5">
    <source>
        <dbReference type="Proteomes" id="UP000027337"/>
    </source>
</evidence>
<sequence>MIHFGRTALVGAFSMAIAMPALAQDKTEISVSRFFGSCEADYGDVTDASEGRGECGIVTALINEFNATSDKYVAKEEVVEWPGYDQLTARLRNGEPPTISVMHQSILSDYASRDLLMPLGEALEKAGVDLADITDAAREGVTKSGDIYAMPFDTLGWLWHTNTNLMAQADLMQADGIPVMPSSPDEMLAQARQFKEATGKPYLCESSVGGAQGYARTLFTLLYQQDHAFFADPAKIDLSADATRNYIDLFQTLYSEGLSSTNYDYSAATAAFPQGECGIYIMGTWLIDSYQKASTEDGALKNGYYVQPFPQLFGQDGLWSDGHSWVIPRQELSAEQHEAAIAFLTFLWDNNFEWARTGHLPVRKSIIESDAFVALPARERLDRVAAHGKAFPAAVKRQFTVTDVVGEEMQAAVNSQKSADDAIAAAEKRINDMLARAN</sequence>
<dbReference type="EMBL" id="JEMU01000010">
    <property type="protein sequence ID" value="KAJ02627.1"/>
    <property type="molecule type" value="Genomic_DNA"/>
</dbReference>
<keyword evidence="5" id="KW-1185">Reference proteome</keyword>
<dbReference type="RefSeq" id="WP_037908954.1">
    <property type="nucleotide sequence ID" value="NZ_JAFBPZ010000002.1"/>
</dbReference>
<evidence type="ECO:0000256" key="2">
    <source>
        <dbReference type="ARBA" id="ARBA00008520"/>
    </source>
</evidence>
<dbReference type="Gene3D" id="3.40.190.10">
    <property type="entry name" value="Periplasmic binding protein-like II"/>
    <property type="match status" value="1"/>
</dbReference>
<dbReference type="PANTHER" id="PTHR43649">
    <property type="entry name" value="ARABINOSE-BINDING PROTEIN-RELATED"/>
    <property type="match status" value="1"/>
</dbReference>
<comment type="caution">
    <text evidence="4">The sequence shown here is derived from an EMBL/GenBank/DDBJ whole genome shotgun (WGS) entry which is preliminary data.</text>
</comment>
<dbReference type="GO" id="GO:0042597">
    <property type="term" value="C:periplasmic space"/>
    <property type="evidence" value="ECO:0007669"/>
    <property type="project" value="UniProtKB-SubCell"/>
</dbReference>
<reference evidence="4 5" key="1">
    <citation type="journal article" date="2014" name="Genome Announc.">
        <title>Draft Genome Sequences of Two Isolates of the Roseobacter Group, Sulfitobacter sp. Strains 3SOLIMAR09 and 1FIGIMAR09, from Harbors of Mallorca Island (Mediterranean Sea).</title>
        <authorList>
            <person name="Mas-Llado M."/>
            <person name="Pina-Villalonga J.M."/>
            <person name="Brunet-Galmes I."/>
            <person name="Nogales B."/>
            <person name="Bosch R."/>
        </authorList>
    </citation>
    <scope>NUCLEOTIDE SEQUENCE [LARGE SCALE GENOMIC DNA]</scope>
    <source>
        <strain evidence="4 5">1FIGIMAR09</strain>
    </source>
</reference>
<dbReference type="STRING" id="83219.PM02_12660"/>
<dbReference type="AlphaFoldDB" id="A0A061SP52"/>
<feature type="signal peptide" evidence="3">
    <location>
        <begin position="1"/>
        <end position="23"/>
    </location>
</feature>
<dbReference type="Pfam" id="PF13416">
    <property type="entry name" value="SBP_bac_8"/>
    <property type="match status" value="1"/>
</dbReference>
<evidence type="ECO:0000313" key="4">
    <source>
        <dbReference type="EMBL" id="KAJ02627.1"/>
    </source>
</evidence>
<organism evidence="4 5">
    <name type="scientific">Sulfitobacter mediterraneus</name>
    <dbReference type="NCBI Taxonomy" id="83219"/>
    <lineage>
        <taxon>Bacteria</taxon>
        <taxon>Pseudomonadati</taxon>
        <taxon>Pseudomonadota</taxon>
        <taxon>Alphaproteobacteria</taxon>
        <taxon>Rhodobacterales</taxon>
        <taxon>Roseobacteraceae</taxon>
        <taxon>Sulfitobacter</taxon>
    </lineage>
</organism>
<dbReference type="Proteomes" id="UP000027337">
    <property type="component" value="Unassembled WGS sequence"/>
</dbReference>
<comment type="subcellular location">
    <subcellularLocation>
        <location evidence="1">Periplasm</location>
    </subcellularLocation>
</comment>
<name>A0A061SP52_9RHOB</name>
<comment type="similarity">
    <text evidence="2">Belongs to the bacterial solute-binding protein 1 family.</text>
</comment>
<dbReference type="SUPFAM" id="SSF53850">
    <property type="entry name" value="Periplasmic binding protein-like II"/>
    <property type="match status" value="1"/>
</dbReference>
<proteinExistence type="inferred from homology"/>